<feature type="transmembrane region" description="Helical" evidence="2">
    <location>
        <begin position="6"/>
        <end position="22"/>
    </location>
</feature>
<dbReference type="SUPFAM" id="SSF81324">
    <property type="entry name" value="Voltage-gated potassium channels"/>
    <property type="match status" value="1"/>
</dbReference>
<dbReference type="InterPro" id="IPR050818">
    <property type="entry name" value="KCNH_animal-type"/>
</dbReference>
<dbReference type="Gene3D" id="2.60.120.10">
    <property type="entry name" value="Jelly Rolls"/>
    <property type="match status" value="1"/>
</dbReference>
<dbReference type="GO" id="GO:0005886">
    <property type="term" value="C:plasma membrane"/>
    <property type="evidence" value="ECO:0007669"/>
    <property type="project" value="TreeGrafter"/>
</dbReference>
<evidence type="ECO:0000256" key="1">
    <source>
        <dbReference type="SAM" id="MobiDB-lite"/>
    </source>
</evidence>
<dbReference type="Gene3D" id="1.10.287.70">
    <property type="match status" value="1"/>
</dbReference>
<feature type="transmembrane region" description="Helical" evidence="2">
    <location>
        <begin position="34"/>
        <end position="53"/>
    </location>
</feature>
<evidence type="ECO:0000313" key="5">
    <source>
        <dbReference type="Proteomes" id="UP000186817"/>
    </source>
</evidence>
<evidence type="ECO:0000259" key="3">
    <source>
        <dbReference type="Pfam" id="PF07885"/>
    </source>
</evidence>
<dbReference type="PANTHER" id="PTHR10217">
    <property type="entry name" value="VOLTAGE AND LIGAND GATED POTASSIUM CHANNEL"/>
    <property type="match status" value="1"/>
</dbReference>
<evidence type="ECO:0000256" key="2">
    <source>
        <dbReference type="SAM" id="Phobius"/>
    </source>
</evidence>
<protein>
    <submittedName>
        <fullName evidence="4">Potassium voltage-gated channel subfamily H member 4</fullName>
    </submittedName>
</protein>
<dbReference type="PROSITE" id="PS50096">
    <property type="entry name" value="IQ"/>
    <property type="match status" value="1"/>
</dbReference>
<dbReference type="Proteomes" id="UP000186817">
    <property type="component" value="Unassembled WGS sequence"/>
</dbReference>
<gene>
    <name evidence="4" type="primary">Kcnh4</name>
    <name evidence="4" type="ORF">AK812_SmicGene14256</name>
</gene>
<dbReference type="SUPFAM" id="SSF51206">
    <property type="entry name" value="cAMP-binding domain-like"/>
    <property type="match status" value="1"/>
</dbReference>
<evidence type="ECO:0000313" key="4">
    <source>
        <dbReference type="EMBL" id="OLQ02847.1"/>
    </source>
</evidence>
<accession>A0A1Q9E5Z7</accession>
<organism evidence="4 5">
    <name type="scientific">Symbiodinium microadriaticum</name>
    <name type="common">Dinoflagellate</name>
    <name type="synonym">Zooxanthella microadriatica</name>
    <dbReference type="NCBI Taxonomy" id="2951"/>
    <lineage>
        <taxon>Eukaryota</taxon>
        <taxon>Sar</taxon>
        <taxon>Alveolata</taxon>
        <taxon>Dinophyceae</taxon>
        <taxon>Suessiales</taxon>
        <taxon>Symbiodiniaceae</taxon>
        <taxon>Symbiodinium</taxon>
    </lineage>
</organism>
<keyword evidence="2" id="KW-1133">Transmembrane helix</keyword>
<keyword evidence="5" id="KW-1185">Reference proteome</keyword>
<feature type="domain" description="Potassium channel" evidence="3">
    <location>
        <begin position="7"/>
        <end position="51"/>
    </location>
</feature>
<name>A0A1Q9E5Z7_SYMMI</name>
<reference evidence="4 5" key="1">
    <citation type="submission" date="2016-02" db="EMBL/GenBank/DDBJ databases">
        <title>Genome analysis of coral dinoflagellate symbionts highlights evolutionary adaptations to a symbiotic lifestyle.</title>
        <authorList>
            <person name="Aranda M."/>
            <person name="Li Y."/>
            <person name="Liew Y.J."/>
            <person name="Baumgarten S."/>
            <person name="Simakov O."/>
            <person name="Wilson M."/>
            <person name="Piel J."/>
            <person name="Ashoor H."/>
            <person name="Bougouffa S."/>
            <person name="Bajic V.B."/>
            <person name="Ryu T."/>
            <person name="Ravasi T."/>
            <person name="Bayer T."/>
            <person name="Micklem G."/>
            <person name="Kim H."/>
            <person name="Bhak J."/>
            <person name="Lajeunesse T.C."/>
            <person name="Voolstra C.R."/>
        </authorList>
    </citation>
    <scope>NUCLEOTIDE SEQUENCE [LARGE SCALE GENOMIC DNA]</scope>
    <source>
        <strain evidence="4 5">CCMP2467</strain>
    </source>
</reference>
<dbReference type="PANTHER" id="PTHR10217:SF435">
    <property type="entry name" value="POTASSIUM VOLTAGE-GATED CHANNEL PROTEIN EAG"/>
    <property type="match status" value="1"/>
</dbReference>
<keyword evidence="2" id="KW-0472">Membrane</keyword>
<dbReference type="OrthoDB" id="417811at2759"/>
<comment type="caution">
    <text evidence="4">The sequence shown here is derived from an EMBL/GenBank/DDBJ whole genome shotgun (WGS) entry which is preliminary data.</text>
</comment>
<sequence>MFVRYTWSLYFTLTTLTTVGYGDIKPETTAECRYVLLLLLTSAVIFSGLLGMLSDLVASMNKEHRVIAHKKRNLARYMAWRAVPRNLLFKVRRYLLFKWGAQKDYDLYEEELKRTLTPTLRSELCYHIFKDVLQAAPFLAWMRGYKACIQQLATSVRSTFQDSGDFLFRAGDEIKDLHILLAGSVFLYRRDGDAERHAREDLVEKDYVELLADWEKLATSNKAPTSRVRRSVAVTVGRVGRLASALRGGRKRHQNALASSSTTELDLAFFGSCYSENLARGLQELSKQDTMQRQAAEFIQAMWRDHQARTGVIKHHHRNPFGYPVDAPAYFGESSLWMPPATWKSQAILHGYTVRCKTQVELISIPRAAIGNCIENFSPWLLNRFEIFQSAVLAAEARVGNGAESPINQVAPGLGKDAGQGKESPLWKTRRRSSSRSNQLEVPGTSWDKVRTMQVVPASSDIPEDAVKPL</sequence>
<feature type="region of interest" description="Disordered" evidence="1">
    <location>
        <begin position="404"/>
        <end position="446"/>
    </location>
</feature>
<dbReference type="Gene3D" id="1.10.287.630">
    <property type="entry name" value="Helix hairpin bin"/>
    <property type="match status" value="1"/>
</dbReference>
<dbReference type="InterPro" id="IPR013099">
    <property type="entry name" value="K_chnl_dom"/>
</dbReference>
<dbReference type="GO" id="GO:0005249">
    <property type="term" value="F:voltage-gated potassium channel activity"/>
    <property type="evidence" value="ECO:0007669"/>
    <property type="project" value="TreeGrafter"/>
</dbReference>
<dbReference type="EMBL" id="LSRX01000252">
    <property type="protein sequence ID" value="OLQ02847.1"/>
    <property type="molecule type" value="Genomic_DNA"/>
</dbReference>
<dbReference type="GO" id="GO:0042391">
    <property type="term" value="P:regulation of membrane potential"/>
    <property type="evidence" value="ECO:0007669"/>
    <property type="project" value="TreeGrafter"/>
</dbReference>
<dbReference type="InterPro" id="IPR018490">
    <property type="entry name" value="cNMP-bd_dom_sf"/>
</dbReference>
<dbReference type="Pfam" id="PF07885">
    <property type="entry name" value="Ion_trans_2"/>
    <property type="match status" value="1"/>
</dbReference>
<dbReference type="AlphaFoldDB" id="A0A1Q9E5Z7"/>
<dbReference type="InterPro" id="IPR014710">
    <property type="entry name" value="RmlC-like_jellyroll"/>
</dbReference>
<proteinExistence type="predicted"/>
<keyword evidence="2" id="KW-0812">Transmembrane</keyword>